<reference evidence="1 2" key="1">
    <citation type="submission" date="2016-10" db="EMBL/GenBank/DDBJ databases">
        <authorList>
            <person name="de Groot N.N."/>
        </authorList>
    </citation>
    <scope>NUCLEOTIDE SEQUENCE [LARGE SCALE GENOMIC DNA]</scope>
    <source>
        <strain evidence="1 2">DSM 12130</strain>
    </source>
</reference>
<dbReference type="Proteomes" id="UP000199073">
    <property type="component" value="Unassembled WGS sequence"/>
</dbReference>
<dbReference type="AlphaFoldDB" id="A0A1H0TIM8"/>
<evidence type="ECO:0000313" key="1">
    <source>
        <dbReference type="EMBL" id="SDP53893.1"/>
    </source>
</evidence>
<name>A0A1H0TIM8_9BACT</name>
<sequence length="71" mass="7929">MIVEAEVIAIQFAILALIKAHPDKQRLLKEYELLTTSVQLQTIASGDGIVTPEPIRRALDRFRSQIAEGIE</sequence>
<proteinExistence type="predicted"/>
<organism evidence="1 2">
    <name type="scientific">Desulforhopalus singaporensis</name>
    <dbReference type="NCBI Taxonomy" id="91360"/>
    <lineage>
        <taxon>Bacteria</taxon>
        <taxon>Pseudomonadati</taxon>
        <taxon>Thermodesulfobacteriota</taxon>
        <taxon>Desulfobulbia</taxon>
        <taxon>Desulfobulbales</taxon>
        <taxon>Desulfocapsaceae</taxon>
        <taxon>Desulforhopalus</taxon>
    </lineage>
</organism>
<protein>
    <submittedName>
        <fullName evidence="1">Uncharacterized protein</fullName>
    </submittedName>
</protein>
<dbReference type="RefSeq" id="WP_092224481.1">
    <property type="nucleotide sequence ID" value="NZ_FNJI01000024.1"/>
</dbReference>
<keyword evidence="2" id="KW-1185">Reference proteome</keyword>
<gene>
    <name evidence="1" type="ORF">SAMN05660330_03125</name>
</gene>
<accession>A0A1H0TIM8</accession>
<evidence type="ECO:0000313" key="2">
    <source>
        <dbReference type="Proteomes" id="UP000199073"/>
    </source>
</evidence>
<dbReference type="EMBL" id="FNJI01000024">
    <property type="protein sequence ID" value="SDP53893.1"/>
    <property type="molecule type" value="Genomic_DNA"/>
</dbReference>